<evidence type="ECO:0000313" key="4">
    <source>
        <dbReference type="Proteomes" id="UP000630142"/>
    </source>
</evidence>
<protein>
    <recommendedName>
        <fullName evidence="2">LysR substrate-binding domain-containing protein</fullName>
    </recommendedName>
</protein>
<comment type="caution">
    <text evidence="3">The sequence shown here is derived from an EMBL/GenBank/DDBJ whole genome shotgun (WGS) entry which is preliminary data.</text>
</comment>
<organism evidence="3 4">
    <name type="scientific">Tianweitania populi</name>
    <dbReference type="NCBI Taxonomy" id="1607949"/>
    <lineage>
        <taxon>Bacteria</taxon>
        <taxon>Pseudomonadati</taxon>
        <taxon>Pseudomonadota</taxon>
        <taxon>Alphaproteobacteria</taxon>
        <taxon>Hyphomicrobiales</taxon>
        <taxon>Phyllobacteriaceae</taxon>
        <taxon>Tianweitania</taxon>
    </lineage>
</organism>
<proteinExistence type="inferred from homology"/>
<feature type="domain" description="LysR substrate-binding" evidence="2">
    <location>
        <begin position="32"/>
        <end position="106"/>
    </location>
</feature>
<dbReference type="Pfam" id="PF03466">
    <property type="entry name" value="LysR_substrate"/>
    <property type="match status" value="1"/>
</dbReference>
<name>A0A8J3GK28_9HYPH</name>
<dbReference type="EMBL" id="BMZQ01000001">
    <property type="protein sequence ID" value="GHD09953.1"/>
    <property type="molecule type" value="Genomic_DNA"/>
</dbReference>
<sequence length="113" mass="11921">MIAFMSSRTGQALPLEFTTDGSIVEVMLPAPLLVSAADTSAAAARLGLGIVQAPRYRFAEDLASGALVEIMADFAPTGTPISILHPSARQPPPRVRLFIDWAVETLAPQMSDG</sequence>
<gene>
    <name evidence="3" type="ORF">GCM10016234_11220</name>
</gene>
<dbReference type="GO" id="GO:0043565">
    <property type="term" value="F:sequence-specific DNA binding"/>
    <property type="evidence" value="ECO:0007669"/>
    <property type="project" value="TreeGrafter"/>
</dbReference>
<keyword evidence="4" id="KW-1185">Reference proteome</keyword>
<dbReference type="GO" id="GO:0003700">
    <property type="term" value="F:DNA-binding transcription factor activity"/>
    <property type="evidence" value="ECO:0007669"/>
    <property type="project" value="TreeGrafter"/>
</dbReference>
<dbReference type="SUPFAM" id="SSF53850">
    <property type="entry name" value="Periplasmic binding protein-like II"/>
    <property type="match status" value="1"/>
</dbReference>
<dbReference type="InterPro" id="IPR058163">
    <property type="entry name" value="LysR-type_TF_proteobact-type"/>
</dbReference>
<dbReference type="PANTHER" id="PTHR30537">
    <property type="entry name" value="HTH-TYPE TRANSCRIPTIONAL REGULATOR"/>
    <property type="match status" value="1"/>
</dbReference>
<comment type="similarity">
    <text evidence="1">Belongs to the LysR transcriptional regulatory family.</text>
</comment>
<evidence type="ECO:0000256" key="1">
    <source>
        <dbReference type="ARBA" id="ARBA00009437"/>
    </source>
</evidence>
<dbReference type="PANTHER" id="PTHR30537:SF72">
    <property type="entry name" value="LYSR FAMILY TRANSCRIPTIONAL REGULATOR"/>
    <property type="match status" value="1"/>
</dbReference>
<reference evidence="3" key="2">
    <citation type="submission" date="2020-09" db="EMBL/GenBank/DDBJ databases">
        <authorList>
            <person name="Sun Q."/>
            <person name="Kim S."/>
        </authorList>
    </citation>
    <scope>NUCLEOTIDE SEQUENCE</scope>
    <source>
        <strain evidence="3">KCTC 42249</strain>
    </source>
</reference>
<dbReference type="GO" id="GO:0006351">
    <property type="term" value="P:DNA-templated transcription"/>
    <property type="evidence" value="ECO:0007669"/>
    <property type="project" value="TreeGrafter"/>
</dbReference>
<dbReference type="InterPro" id="IPR005119">
    <property type="entry name" value="LysR_subst-bd"/>
</dbReference>
<evidence type="ECO:0000259" key="2">
    <source>
        <dbReference type="Pfam" id="PF03466"/>
    </source>
</evidence>
<dbReference type="Gene3D" id="3.40.190.290">
    <property type="match status" value="1"/>
</dbReference>
<evidence type="ECO:0000313" key="3">
    <source>
        <dbReference type="EMBL" id="GHD09953.1"/>
    </source>
</evidence>
<accession>A0A8J3GK28</accession>
<dbReference type="Proteomes" id="UP000630142">
    <property type="component" value="Unassembled WGS sequence"/>
</dbReference>
<reference evidence="3" key="1">
    <citation type="journal article" date="2014" name="Int. J. Syst. Evol. Microbiol.">
        <title>Complete genome sequence of Corynebacterium casei LMG S-19264T (=DSM 44701T), isolated from a smear-ripened cheese.</title>
        <authorList>
            <consortium name="US DOE Joint Genome Institute (JGI-PGF)"/>
            <person name="Walter F."/>
            <person name="Albersmeier A."/>
            <person name="Kalinowski J."/>
            <person name="Ruckert C."/>
        </authorList>
    </citation>
    <scope>NUCLEOTIDE SEQUENCE</scope>
    <source>
        <strain evidence="3">KCTC 42249</strain>
    </source>
</reference>
<dbReference type="AlphaFoldDB" id="A0A8J3GK28"/>